<dbReference type="SMR" id="A0A3Q8AV63"/>
<gene>
    <name evidence="8" type="primary">ORF7b</name>
</gene>
<keyword evidence="5 7" id="KW-0472">Membrane</keyword>
<organismHost>
    <name type="scientific">Paguma larvata</name>
    <name type="common">Masked palm civet</name>
    <dbReference type="NCBI Taxonomy" id="9675"/>
</organismHost>
<evidence type="ECO:0000313" key="8">
    <source>
        <dbReference type="EMBL" id="APO40585.1"/>
    </source>
</evidence>
<organismHost>
    <name type="scientific">Homo sapiens</name>
    <name type="common">Human</name>
    <dbReference type="NCBI Taxonomy" id="9606"/>
</organismHost>
<evidence type="ECO:0000256" key="6">
    <source>
        <dbReference type="ARBA" id="ARBA00030061"/>
    </source>
</evidence>
<feature type="transmembrane region" description="Helical" evidence="7">
    <location>
        <begin position="12"/>
        <end position="32"/>
    </location>
</feature>
<dbReference type="EMBL" id="KY352407">
    <property type="protein sequence ID" value="APO40585.1"/>
    <property type="molecule type" value="Genomic_RNA"/>
</dbReference>
<evidence type="ECO:0000256" key="7">
    <source>
        <dbReference type="SAM" id="Phobius"/>
    </source>
</evidence>
<sequence length="40" mass="4749">MLHLTLLDFYLLVLSLLLFLVIIILIIFCFVLELQDLNEQ</sequence>
<organism evidence="8">
    <name type="scientific">Severe acute respiratory syndrome coronavirus</name>
    <name type="common">SARS-CoV</name>
    <dbReference type="NCBI Taxonomy" id="694009"/>
    <lineage>
        <taxon>Viruses</taxon>
        <taxon>Riboviria</taxon>
        <taxon>Orthornavirae</taxon>
        <taxon>Pisuviricota</taxon>
        <taxon>Pisoniviricetes</taxon>
        <taxon>Nidovirales</taxon>
        <taxon>Cornidovirineae</taxon>
        <taxon>Coronaviridae</taxon>
        <taxon>Orthocoronavirinae</taxon>
        <taxon>Betacoronavirus</taxon>
        <taxon>Sarbecovirus</taxon>
        <taxon>Betacoronavirus pandemicum</taxon>
    </lineage>
</organism>
<evidence type="ECO:0000256" key="5">
    <source>
        <dbReference type="ARBA" id="ARBA00023136"/>
    </source>
</evidence>
<keyword evidence="2 7" id="KW-0812">Transmembrane</keyword>
<name>A0A3Q8AV63_SARS</name>
<keyword evidence="3" id="KW-1043">Host membrane</keyword>
<reference evidence="8" key="1">
    <citation type="journal article" date="2019" name="Microbiol. Resour. Announc.">
        <title>Complete Genome Sequence of a Severe Acute Respiratory Syndrome-Related Coronavirus from Kenyan Bats.</title>
        <authorList>
            <person name="Tao Y."/>
            <person name="Tong S."/>
        </authorList>
    </citation>
    <scope>NUCLEOTIDE SEQUENCE [LARGE SCALE GENOMIC DNA]</scope>
    <source>
        <strain evidence="8">BtKY72</strain>
    </source>
</reference>
<accession>A0A3Q8AV63</accession>
<evidence type="ECO:0000256" key="1">
    <source>
        <dbReference type="ARBA" id="ARBA00004379"/>
    </source>
</evidence>
<dbReference type="InterPro" id="IPR021532">
    <property type="entry name" value="NS7B_bCoV"/>
</dbReference>
<dbReference type="GO" id="GO:0033644">
    <property type="term" value="C:host cell membrane"/>
    <property type="evidence" value="ECO:0007669"/>
    <property type="project" value="UniProtKB-SubCell"/>
</dbReference>
<comment type="subcellular location">
    <subcellularLocation>
        <location evidence="1">Host membrane</location>
        <topology evidence="1">Single-pass membrane protein</topology>
    </subcellularLocation>
</comment>
<dbReference type="Pfam" id="PF11395">
    <property type="entry name" value="bCoV_NS7B"/>
    <property type="match status" value="1"/>
</dbReference>
<dbReference type="GO" id="GO:0016020">
    <property type="term" value="C:membrane"/>
    <property type="evidence" value="ECO:0007669"/>
    <property type="project" value="InterPro"/>
</dbReference>
<evidence type="ECO:0000256" key="3">
    <source>
        <dbReference type="ARBA" id="ARBA00022870"/>
    </source>
</evidence>
<protein>
    <recommendedName>
        <fullName evidence="6">Accessory protein 7b</fullName>
    </recommendedName>
</protein>
<keyword evidence="4 7" id="KW-1133">Transmembrane helix</keyword>
<dbReference type="Proteomes" id="UP000501722">
    <property type="component" value="Segment"/>
</dbReference>
<proteinExistence type="predicted"/>
<evidence type="ECO:0000256" key="2">
    <source>
        <dbReference type="ARBA" id="ARBA00022692"/>
    </source>
</evidence>
<evidence type="ECO:0000256" key="4">
    <source>
        <dbReference type="ARBA" id="ARBA00022989"/>
    </source>
</evidence>